<reference evidence="2" key="1">
    <citation type="submission" date="2021-05" db="EMBL/GenBank/DDBJ databases">
        <authorList>
            <person name="Alioto T."/>
            <person name="Alioto T."/>
            <person name="Gomez Garrido J."/>
        </authorList>
    </citation>
    <scope>NUCLEOTIDE SEQUENCE</scope>
</reference>
<dbReference type="EMBL" id="HBUF01594588">
    <property type="protein sequence ID" value="CAG6774394.1"/>
    <property type="molecule type" value="Transcribed_RNA"/>
</dbReference>
<accession>A0A8D9AXM9</accession>
<name>A0A8D9AXM9_9HEMI</name>
<sequence>MLSFFFISSSSSSTFSSSASHLSSSRPPPPVPYLYSPPPPPQFILYQTRFTNRSTTGPAVVPRPIAAYFVPAGTAGVSGLAAAPDALLFEALLLTWDSLNS</sequence>
<dbReference type="EMBL" id="HBUF01594589">
    <property type="protein sequence ID" value="CAG6774395.1"/>
    <property type="molecule type" value="Transcribed_RNA"/>
</dbReference>
<organism evidence="2">
    <name type="scientific">Cacopsylla melanoneura</name>
    <dbReference type="NCBI Taxonomy" id="428564"/>
    <lineage>
        <taxon>Eukaryota</taxon>
        <taxon>Metazoa</taxon>
        <taxon>Ecdysozoa</taxon>
        <taxon>Arthropoda</taxon>
        <taxon>Hexapoda</taxon>
        <taxon>Insecta</taxon>
        <taxon>Pterygota</taxon>
        <taxon>Neoptera</taxon>
        <taxon>Paraneoptera</taxon>
        <taxon>Hemiptera</taxon>
        <taxon>Sternorrhyncha</taxon>
        <taxon>Psylloidea</taxon>
        <taxon>Psyllidae</taxon>
        <taxon>Psyllinae</taxon>
        <taxon>Cacopsylla</taxon>
    </lineage>
</organism>
<evidence type="ECO:0000313" key="2">
    <source>
        <dbReference type="EMBL" id="CAG6774395.1"/>
    </source>
</evidence>
<proteinExistence type="predicted"/>
<dbReference type="AlphaFoldDB" id="A0A8D9AXM9"/>
<feature type="compositionally biased region" description="Low complexity" evidence="1">
    <location>
        <begin position="1"/>
        <end position="25"/>
    </location>
</feature>
<dbReference type="EMBL" id="HBUF01594590">
    <property type="protein sequence ID" value="CAG6774396.1"/>
    <property type="molecule type" value="Transcribed_RNA"/>
</dbReference>
<protein>
    <submittedName>
        <fullName evidence="2">Uncharacterized protein</fullName>
    </submittedName>
</protein>
<feature type="region of interest" description="Disordered" evidence="1">
    <location>
        <begin position="1"/>
        <end position="32"/>
    </location>
</feature>
<evidence type="ECO:0000256" key="1">
    <source>
        <dbReference type="SAM" id="MobiDB-lite"/>
    </source>
</evidence>